<name>A0AAD7GPR7_MYCRO</name>
<reference evidence="2" key="1">
    <citation type="submission" date="2023-03" db="EMBL/GenBank/DDBJ databases">
        <title>Massive genome expansion in bonnet fungi (Mycena s.s.) driven by repeated elements and novel gene families across ecological guilds.</title>
        <authorList>
            <consortium name="Lawrence Berkeley National Laboratory"/>
            <person name="Harder C.B."/>
            <person name="Miyauchi S."/>
            <person name="Viragh M."/>
            <person name="Kuo A."/>
            <person name="Thoen E."/>
            <person name="Andreopoulos B."/>
            <person name="Lu D."/>
            <person name="Skrede I."/>
            <person name="Drula E."/>
            <person name="Henrissat B."/>
            <person name="Morin E."/>
            <person name="Kohler A."/>
            <person name="Barry K."/>
            <person name="LaButti K."/>
            <person name="Morin E."/>
            <person name="Salamov A."/>
            <person name="Lipzen A."/>
            <person name="Mereny Z."/>
            <person name="Hegedus B."/>
            <person name="Baldrian P."/>
            <person name="Stursova M."/>
            <person name="Weitz H."/>
            <person name="Taylor A."/>
            <person name="Grigoriev I.V."/>
            <person name="Nagy L.G."/>
            <person name="Martin F."/>
            <person name="Kauserud H."/>
        </authorList>
    </citation>
    <scope>NUCLEOTIDE SEQUENCE</scope>
    <source>
        <strain evidence="2">CBHHK067</strain>
    </source>
</reference>
<accession>A0AAD7GPR7</accession>
<proteinExistence type="predicted"/>
<dbReference type="AlphaFoldDB" id="A0AAD7GPR7"/>
<dbReference type="Proteomes" id="UP001221757">
    <property type="component" value="Unassembled WGS sequence"/>
</dbReference>
<evidence type="ECO:0000313" key="3">
    <source>
        <dbReference type="Proteomes" id="UP001221757"/>
    </source>
</evidence>
<feature type="region of interest" description="Disordered" evidence="1">
    <location>
        <begin position="1"/>
        <end position="110"/>
    </location>
</feature>
<comment type="caution">
    <text evidence="2">The sequence shown here is derived from an EMBL/GenBank/DDBJ whole genome shotgun (WGS) entry which is preliminary data.</text>
</comment>
<gene>
    <name evidence="2" type="ORF">B0H17DRAFT_1050866</name>
</gene>
<sequence length="132" mass="14293">MPPRRSGNSRAPKMRARGTKRERADVRRRGHGTGAASAELQSSPAPRDGDGALARKGRDDGSRLCPVPFPAQGDGDKPRRGRSVLSTRQAPAEGSIRRSPRTRADGGARAECIKDYGAEFSPVQRPSRSRYN</sequence>
<evidence type="ECO:0000313" key="2">
    <source>
        <dbReference type="EMBL" id="KAJ7698377.1"/>
    </source>
</evidence>
<keyword evidence="3" id="KW-1185">Reference proteome</keyword>
<organism evidence="2 3">
    <name type="scientific">Mycena rosella</name>
    <name type="common">Pink bonnet</name>
    <name type="synonym">Agaricus rosellus</name>
    <dbReference type="NCBI Taxonomy" id="1033263"/>
    <lineage>
        <taxon>Eukaryota</taxon>
        <taxon>Fungi</taxon>
        <taxon>Dikarya</taxon>
        <taxon>Basidiomycota</taxon>
        <taxon>Agaricomycotina</taxon>
        <taxon>Agaricomycetes</taxon>
        <taxon>Agaricomycetidae</taxon>
        <taxon>Agaricales</taxon>
        <taxon>Marasmiineae</taxon>
        <taxon>Mycenaceae</taxon>
        <taxon>Mycena</taxon>
    </lineage>
</organism>
<dbReference type="EMBL" id="JARKIE010000026">
    <property type="protein sequence ID" value="KAJ7698377.1"/>
    <property type="molecule type" value="Genomic_DNA"/>
</dbReference>
<protein>
    <submittedName>
        <fullName evidence="2">Uncharacterized protein</fullName>
    </submittedName>
</protein>
<evidence type="ECO:0000256" key="1">
    <source>
        <dbReference type="SAM" id="MobiDB-lite"/>
    </source>
</evidence>